<evidence type="ECO:0000256" key="1">
    <source>
        <dbReference type="ARBA" id="ARBA00004193"/>
    </source>
</evidence>
<keyword evidence="3" id="KW-0813">Transport</keyword>
<evidence type="ECO:0000259" key="6">
    <source>
        <dbReference type="Pfam" id="PF00496"/>
    </source>
</evidence>
<dbReference type="InterPro" id="IPR000914">
    <property type="entry name" value="SBP_5_dom"/>
</dbReference>
<feature type="signal peptide" evidence="5">
    <location>
        <begin position="1"/>
        <end position="28"/>
    </location>
</feature>
<name>A0ABU8SLY5_9LACO</name>
<dbReference type="InterPro" id="IPR023765">
    <property type="entry name" value="SBP_5_CS"/>
</dbReference>
<feature type="domain" description="Solute-binding protein family 5" evidence="6">
    <location>
        <begin position="82"/>
        <end position="467"/>
    </location>
</feature>
<dbReference type="PIRSF" id="PIRSF002741">
    <property type="entry name" value="MppA"/>
    <property type="match status" value="1"/>
</dbReference>
<dbReference type="CDD" id="cd08504">
    <property type="entry name" value="PBP2_OppA"/>
    <property type="match status" value="1"/>
</dbReference>
<reference evidence="7 8" key="1">
    <citation type="submission" date="2023-10" db="EMBL/GenBank/DDBJ databases">
        <title>Nicoliella lavandulae sp. nov. isolated from Lavandula angustifolia flowers.</title>
        <authorList>
            <person name="Alcantara C."/>
            <person name="Zuniga M."/>
            <person name="Landete J.M."/>
            <person name="Monedero V."/>
        </authorList>
    </citation>
    <scope>NUCLEOTIDE SEQUENCE [LARGE SCALE GENOMIC DNA]</scope>
    <source>
        <strain evidence="7 8">Es01</strain>
    </source>
</reference>
<organism evidence="7 8">
    <name type="scientific">Nicoliella lavandulae</name>
    <dbReference type="NCBI Taxonomy" id="3082954"/>
    <lineage>
        <taxon>Bacteria</taxon>
        <taxon>Bacillati</taxon>
        <taxon>Bacillota</taxon>
        <taxon>Bacilli</taxon>
        <taxon>Lactobacillales</taxon>
        <taxon>Lactobacillaceae</taxon>
        <taxon>Nicoliella</taxon>
    </lineage>
</organism>
<protein>
    <submittedName>
        <fullName evidence="7">Peptide ABC transporter substrate-binding protein</fullName>
    </submittedName>
</protein>
<evidence type="ECO:0000313" key="8">
    <source>
        <dbReference type="Proteomes" id="UP001370590"/>
    </source>
</evidence>
<dbReference type="InterPro" id="IPR039424">
    <property type="entry name" value="SBP_5"/>
</dbReference>
<comment type="caution">
    <text evidence="7">The sequence shown here is derived from an EMBL/GenBank/DDBJ whole genome shotgun (WGS) entry which is preliminary data.</text>
</comment>
<dbReference type="RefSeq" id="WP_339960580.1">
    <property type="nucleotide sequence ID" value="NZ_JAWMWH010000001.1"/>
</dbReference>
<dbReference type="PROSITE" id="PS01040">
    <property type="entry name" value="SBP_BACTERIAL_5"/>
    <property type="match status" value="1"/>
</dbReference>
<feature type="chain" id="PRO_5047064046" evidence="5">
    <location>
        <begin position="29"/>
        <end position="548"/>
    </location>
</feature>
<dbReference type="Gene3D" id="3.90.76.10">
    <property type="entry name" value="Dipeptide-binding Protein, Domain 1"/>
    <property type="match status" value="1"/>
</dbReference>
<proteinExistence type="inferred from homology"/>
<dbReference type="PANTHER" id="PTHR30290:SF10">
    <property type="entry name" value="PERIPLASMIC OLIGOPEPTIDE-BINDING PROTEIN-RELATED"/>
    <property type="match status" value="1"/>
</dbReference>
<keyword evidence="8" id="KW-1185">Reference proteome</keyword>
<dbReference type="EMBL" id="JAWMWH010000001">
    <property type="protein sequence ID" value="MEJ6400779.1"/>
    <property type="molecule type" value="Genomic_DNA"/>
</dbReference>
<comment type="subcellular location">
    <subcellularLocation>
        <location evidence="1">Cell membrane</location>
        <topology evidence="1">Lipid-anchor</topology>
    </subcellularLocation>
</comment>
<evidence type="ECO:0000256" key="4">
    <source>
        <dbReference type="ARBA" id="ARBA00022729"/>
    </source>
</evidence>
<dbReference type="Proteomes" id="UP001370590">
    <property type="component" value="Unassembled WGS sequence"/>
</dbReference>
<dbReference type="InterPro" id="IPR030678">
    <property type="entry name" value="Peptide/Ni-bd"/>
</dbReference>
<dbReference type="PANTHER" id="PTHR30290">
    <property type="entry name" value="PERIPLASMIC BINDING COMPONENT OF ABC TRANSPORTER"/>
    <property type="match status" value="1"/>
</dbReference>
<evidence type="ECO:0000313" key="7">
    <source>
        <dbReference type="EMBL" id="MEJ6400779.1"/>
    </source>
</evidence>
<comment type="similarity">
    <text evidence="2">Belongs to the bacterial solute-binding protein 5 family.</text>
</comment>
<keyword evidence="4 5" id="KW-0732">Signal</keyword>
<evidence type="ECO:0000256" key="5">
    <source>
        <dbReference type="SAM" id="SignalP"/>
    </source>
</evidence>
<dbReference type="Pfam" id="PF00496">
    <property type="entry name" value="SBP_bac_5"/>
    <property type="match status" value="1"/>
</dbReference>
<sequence>MRIFSKHFKSIMVGIMLPLLAVVLTACGQNNSTNDSRTTLNLSYATPISTMDNSKANDAASLTMLNHTGDGLYRNGANGASTPALATKQTVSKDGKTYTFDIRKNVKWKDGSSVTAHDFVYAWRRTANPKTAAQYGYLYNQIQNYSAIQSGKMKPSSLGVSAEGDYKLVVHLEKPVPYFTKLLAFPVFFPQEQKFVEKYGNKFGTNSNTTNSDGPFILKGWSGTNDTWQLVKNPNYWDKKNVHVNKINLQVISDPTTSLKLFDQNKLDSTPLNGTQVANYRHNKAFRSYIGGATVYMLTNEQRLSIFKNQDARKALSLAINRKALVSDVLRDGSVTPDGFIPTKLDDFKVSGTNQNFKQLSAYPQGVAYNLTEAKQLWQSALAASGKKSLTVNLTTDDDYTTKQVAEFLQSQLSKLPGLKVNLSNIPNKVRMSRQDNGNFDIVLTKWGADFNDPTNFLDLMTTNSTFNFGKWSNSQYDQLVNNANNRDANNPKQRAMDMANAEKILMREQGVIPVYEPATTELWNTNVKGYVWSPTGMSRNWKEISIK</sequence>
<dbReference type="SUPFAM" id="SSF53850">
    <property type="entry name" value="Periplasmic binding protein-like II"/>
    <property type="match status" value="1"/>
</dbReference>
<evidence type="ECO:0000256" key="2">
    <source>
        <dbReference type="ARBA" id="ARBA00005695"/>
    </source>
</evidence>
<evidence type="ECO:0000256" key="3">
    <source>
        <dbReference type="ARBA" id="ARBA00022448"/>
    </source>
</evidence>
<dbReference type="Gene3D" id="3.10.105.10">
    <property type="entry name" value="Dipeptide-binding Protein, Domain 3"/>
    <property type="match status" value="1"/>
</dbReference>
<dbReference type="Gene3D" id="3.40.190.10">
    <property type="entry name" value="Periplasmic binding protein-like II"/>
    <property type="match status" value="1"/>
</dbReference>
<gene>
    <name evidence="7" type="ORF">R4146_06340</name>
</gene>
<dbReference type="PROSITE" id="PS51257">
    <property type="entry name" value="PROKAR_LIPOPROTEIN"/>
    <property type="match status" value="1"/>
</dbReference>
<accession>A0ABU8SLY5</accession>